<dbReference type="GO" id="GO:0000976">
    <property type="term" value="F:transcription cis-regulatory region binding"/>
    <property type="evidence" value="ECO:0007669"/>
    <property type="project" value="TreeGrafter"/>
</dbReference>
<dbReference type="GO" id="GO:0005829">
    <property type="term" value="C:cytosol"/>
    <property type="evidence" value="ECO:0007669"/>
    <property type="project" value="TreeGrafter"/>
</dbReference>
<evidence type="ECO:0000256" key="1">
    <source>
        <dbReference type="ARBA" id="ARBA00004453"/>
    </source>
</evidence>
<dbReference type="GO" id="GO:0030527">
    <property type="term" value="F:structural constituent of chromatin"/>
    <property type="evidence" value="ECO:0007669"/>
    <property type="project" value="InterPro"/>
</dbReference>
<dbReference type="GO" id="GO:0001217">
    <property type="term" value="F:DNA-binding transcription repressor activity"/>
    <property type="evidence" value="ECO:0007669"/>
    <property type="project" value="TreeGrafter"/>
</dbReference>
<evidence type="ECO:0000313" key="9">
    <source>
        <dbReference type="Proteomes" id="UP000053688"/>
    </source>
</evidence>
<evidence type="ECO:0000256" key="6">
    <source>
        <dbReference type="PIRSR" id="PIRSR002096-1"/>
    </source>
</evidence>
<evidence type="ECO:0000256" key="2">
    <source>
        <dbReference type="ARBA" id="ARBA00010610"/>
    </source>
</evidence>
<dbReference type="PANTHER" id="PTHR38097">
    <property type="match status" value="1"/>
</dbReference>
<evidence type="ECO:0000256" key="4">
    <source>
        <dbReference type="ARBA" id="ARBA00023125"/>
    </source>
</evidence>
<protein>
    <recommendedName>
        <fullName evidence="5">DNA-binding protein</fullName>
    </recommendedName>
</protein>
<evidence type="ECO:0000256" key="3">
    <source>
        <dbReference type="ARBA" id="ARBA00022490"/>
    </source>
</evidence>
<dbReference type="Pfam" id="PF22470">
    <property type="entry name" value="Histone_HNS_N"/>
    <property type="match status" value="1"/>
</dbReference>
<evidence type="ECO:0000259" key="7">
    <source>
        <dbReference type="SMART" id="SM00528"/>
    </source>
</evidence>
<dbReference type="InterPro" id="IPR054180">
    <property type="entry name" value="H-NS-like_N"/>
</dbReference>
<dbReference type="SUPFAM" id="SSF81273">
    <property type="entry name" value="H-NS histone-like proteins"/>
    <property type="match status" value="2"/>
</dbReference>
<dbReference type="GO" id="GO:0003681">
    <property type="term" value="F:bent DNA binding"/>
    <property type="evidence" value="ECO:0007669"/>
    <property type="project" value="TreeGrafter"/>
</dbReference>
<keyword evidence="3" id="KW-0963">Cytoplasm</keyword>
<sequence>MSNLIKILLNIRSLRAFSRELTLQQLEEGLNKFKIVVQERKKIEEQKHKYKAQQKAKLAAITDQIEKDGIDINALISALSREIRYNKIKRKRPPRPARYKYVNANGDEKTWTGQGRTPSAIQEELDAGKSLEYFAI</sequence>
<dbReference type="PANTHER" id="PTHR38097:SF2">
    <property type="entry name" value="DNA-BINDING PROTEIN STPA"/>
    <property type="match status" value="1"/>
</dbReference>
<dbReference type="GO" id="GO:0032993">
    <property type="term" value="C:protein-DNA complex"/>
    <property type="evidence" value="ECO:0007669"/>
    <property type="project" value="TreeGrafter"/>
</dbReference>
<dbReference type="GO" id="GO:0003680">
    <property type="term" value="F:minor groove of adenine-thymine-rich DNA binding"/>
    <property type="evidence" value="ECO:0007669"/>
    <property type="project" value="TreeGrafter"/>
</dbReference>
<comment type="subcellular location">
    <subcellularLocation>
        <location evidence="1">Cytoplasm</location>
        <location evidence="1">Nucleoid</location>
    </subcellularLocation>
</comment>
<organism evidence="8 9">
    <name type="scientific">Candidatus Photodesmus katoptron Akat1</name>
    <dbReference type="NCBI Taxonomy" id="1236703"/>
    <lineage>
        <taxon>Bacteria</taxon>
        <taxon>Pseudomonadati</taxon>
        <taxon>Pseudomonadota</taxon>
        <taxon>Gammaproteobacteria</taxon>
        <taxon>Vibrionales</taxon>
        <taxon>Vibrionaceae</taxon>
        <taxon>Candidatus Photodesmus</taxon>
    </lineage>
</organism>
<dbReference type="GO" id="GO:0009295">
    <property type="term" value="C:nucleoid"/>
    <property type="evidence" value="ECO:0007669"/>
    <property type="project" value="UniProtKB-SubCell"/>
</dbReference>
<dbReference type="PATRIC" id="fig|1236703.3.peg.128"/>
<dbReference type="Gene3D" id="4.10.430.10">
    <property type="entry name" value="Histone-like protein H-NS, C-terminal domain"/>
    <property type="match status" value="1"/>
</dbReference>
<name>S3DGT6_9GAMM</name>
<dbReference type="EMBL" id="AMSD01000001">
    <property type="protein sequence ID" value="EPE37682.1"/>
    <property type="molecule type" value="Genomic_DNA"/>
</dbReference>
<dbReference type="Gene3D" id="1.10.287.1050">
    <property type="entry name" value="H-NS histone-like proteins"/>
    <property type="match status" value="1"/>
</dbReference>
<accession>S3DGT6</accession>
<gene>
    <name evidence="8" type="ORF">O1U_0140</name>
</gene>
<proteinExistence type="inferred from homology"/>
<feature type="DNA-binding region" evidence="6">
    <location>
        <begin position="114"/>
        <end position="119"/>
    </location>
</feature>
<dbReference type="eggNOG" id="COG2916">
    <property type="taxonomic scope" value="Bacteria"/>
</dbReference>
<dbReference type="AlphaFoldDB" id="S3DGT6"/>
<keyword evidence="4 5" id="KW-0238">DNA-binding</keyword>
<comment type="similarity">
    <text evidence="2 5">Belongs to the histone-like protein H-NS family.</text>
</comment>
<reference evidence="8 9" key="1">
    <citation type="journal article" date="2014" name="Environ. Microbiol.">
        <title>Genomic signatures of obligate host dependence in the luminous bacterial symbiont of a vertebrate.</title>
        <authorList>
            <person name="Hendry T.A."/>
            <person name="de Wet J.R."/>
            <person name="Dunlap P.V."/>
        </authorList>
    </citation>
    <scope>NUCLEOTIDE SEQUENCE [LARGE SCALE GENOMIC DNA]</scope>
    <source>
        <strain evidence="8 9">Akat1</strain>
    </source>
</reference>
<dbReference type="STRING" id="28176.CF66_2288"/>
<feature type="domain" description="DNA-binding protein H-NS-like C-terminal" evidence="7">
    <location>
        <begin position="89"/>
        <end position="136"/>
    </location>
</feature>
<evidence type="ECO:0000313" key="8">
    <source>
        <dbReference type="EMBL" id="EPE37682.1"/>
    </source>
</evidence>
<dbReference type="PIRSF" id="PIRSF002096">
    <property type="entry name" value="HnS"/>
    <property type="match status" value="1"/>
</dbReference>
<dbReference type="SMART" id="SM00528">
    <property type="entry name" value="HNS"/>
    <property type="match status" value="1"/>
</dbReference>
<evidence type="ECO:0000256" key="5">
    <source>
        <dbReference type="PIRNR" id="PIRNR002096"/>
    </source>
</evidence>
<dbReference type="InterPro" id="IPR037150">
    <property type="entry name" value="H-NS_C_dom_sf"/>
</dbReference>
<keyword evidence="9" id="KW-1185">Reference proteome</keyword>
<dbReference type="InterPro" id="IPR027454">
    <property type="entry name" value="Histone_HNS_N"/>
</dbReference>
<dbReference type="RefSeq" id="WP_016503480.1">
    <property type="nucleotide sequence ID" value="NZ_AMSD01000001.1"/>
</dbReference>
<dbReference type="GO" id="GO:0046983">
    <property type="term" value="F:protein dimerization activity"/>
    <property type="evidence" value="ECO:0007669"/>
    <property type="project" value="InterPro"/>
</dbReference>
<dbReference type="InterPro" id="IPR001801">
    <property type="entry name" value="Histone_HNS"/>
</dbReference>
<dbReference type="InterPro" id="IPR027444">
    <property type="entry name" value="H-NS_C_dom"/>
</dbReference>
<dbReference type="Proteomes" id="UP000053688">
    <property type="component" value="Unassembled WGS sequence"/>
</dbReference>
<comment type="caution">
    <text evidence="8">The sequence shown here is derived from an EMBL/GenBank/DDBJ whole genome shotgun (WGS) entry which is preliminary data.</text>
</comment>
<dbReference type="Pfam" id="PF00816">
    <property type="entry name" value="Histone_HNS"/>
    <property type="match status" value="1"/>
</dbReference>